<keyword evidence="2" id="KW-1185">Reference proteome</keyword>
<dbReference type="EMBL" id="VJXY01000031">
    <property type="protein sequence ID" value="MBD6618824.1"/>
    <property type="molecule type" value="Genomic_DNA"/>
</dbReference>
<dbReference type="PANTHER" id="PTHR34817">
    <property type="entry name" value="NUCLEOTIDYLTRANSFERASE"/>
    <property type="match status" value="1"/>
</dbReference>
<accession>A0AA40VT39</accession>
<dbReference type="Pfam" id="PF10127">
    <property type="entry name" value="RlaP"/>
    <property type="match status" value="1"/>
</dbReference>
<protein>
    <submittedName>
        <fullName evidence="1">Nucleotidyltransferase</fullName>
    </submittedName>
</protein>
<organism evidence="1 2">
    <name type="scientific">Komarekiella delphini-convector SJRDD-AB1</name>
    <dbReference type="NCBI Taxonomy" id="2593771"/>
    <lineage>
        <taxon>Bacteria</taxon>
        <taxon>Bacillati</taxon>
        <taxon>Cyanobacteriota</taxon>
        <taxon>Cyanophyceae</taxon>
        <taxon>Nostocales</taxon>
        <taxon>Nostocaceae</taxon>
        <taxon>Komarekiella</taxon>
        <taxon>Komarekiella delphini-convector</taxon>
    </lineage>
</organism>
<dbReference type="PANTHER" id="PTHR34817:SF1">
    <property type="entry name" value="NUCLEOTIDYLTRANSFERASE"/>
    <property type="match status" value="1"/>
</dbReference>
<dbReference type="Proteomes" id="UP001165986">
    <property type="component" value="Unassembled WGS sequence"/>
</dbReference>
<sequence length="251" mass="28961">MNIPPSISTIIWQQPYPFLFTIISGSHLYGFPSPDSDYDLRGVHILPVQEVIGLETGNETIEVSEVCEALEIDLVTHDVKKFFLMLLKKNGYVLEQLYSPLILTTSPEHEELKFIAKNCITRHHSYHYIGFAATQWKLFEKEQPHRVKPLLYVYRVLLTGIYLMQTGIIESNLIQLNQVFNLPYIPDLIVQKLSGLENSNLSDFNVNFHQKEYERLRYQLQEAYELSTLPEAPSAKAALHNLLVRLRVCVS</sequence>
<reference evidence="1" key="1">
    <citation type="submission" date="2019-07" db="EMBL/GenBank/DDBJ databases">
        <title>Toxilogical consequences of a new and cryptic species of cyanobacteria (Komarekiella delphini-convector) recovered from the epidermis of a bottlenose dolphin and 1500 ft. in the air.</title>
        <authorList>
            <person name="Brown A.O."/>
            <person name="Dvorak P."/>
            <person name="Villanueva C.D."/>
            <person name="Foss A.J."/>
            <person name="Garvey A.D."/>
            <person name="Gibson Q.A."/>
            <person name="Johansen J.R."/>
            <person name="Casamatta D.A."/>
        </authorList>
    </citation>
    <scope>NUCLEOTIDE SEQUENCE</scope>
    <source>
        <strain evidence="1">SJRDD-AB1</strain>
    </source>
</reference>
<dbReference type="RefSeq" id="WP_191760021.1">
    <property type="nucleotide sequence ID" value="NZ_VJXY01000031.1"/>
</dbReference>
<dbReference type="AlphaFoldDB" id="A0AA40VT39"/>
<evidence type="ECO:0000313" key="2">
    <source>
        <dbReference type="Proteomes" id="UP001165986"/>
    </source>
</evidence>
<dbReference type="InterPro" id="IPR018775">
    <property type="entry name" value="RlaP"/>
</dbReference>
<evidence type="ECO:0000313" key="1">
    <source>
        <dbReference type="EMBL" id="MBD6618824.1"/>
    </source>
</evidence>
<name>A0AA40VT39_9NOST</name>
<comment type="caution">
    <text evidence="1">The sequence shown here is derived from an EMBL/GenBank/DDBJ whole genome shotgun (WGS) entry which is preliminary data.</text>
</comment>
<gene>
    <name evidence="1" type="ORF">FNW02_24105</name>
</gene>
<proteinExistence type="predicted"/>